<comment type="caution">
    <text evidence="1">The sequence shown here is derived from an EMBL/GenBank/DDBJ whole genome shotgun (WGS) entry which is preliminary data.</text>
</comment>
<keyword evidence="2" id="KW-1185">Reference proteome</keyword>
<evidence type="ECO:0000313" key="1">
    <source>
        <dbReference type="EMBL" id="KAK2608197.1"/>
    </source>
</evidence>
<name>A0AAD9W634_PHOAM</name>
<gene>
    <name evidence="1" type="ORF">N8I77_006821</name>
</gene>
<sequence>MAQPQPHLLTKGELRRVEHCVNENVKLADCWKSEKVVIVACEPTGPDLPGMPLIDLDILSPAGNPVWGSNTCERHPTRQICKKIITVLEKAKENKRLRPRPWHGMYDCREEFSLYHDDAVAKVREIFSELYSQYVSICVVSHDLRDSLNSIEKFGIELPDSTVFVDLIKVLEHQSRQSEKGTPEELKKYTDDNVAIRNGRYDRRPWPLTGQFGMPNMALLEVLGPAAESHRRDKTEKRDAAMKRIARRMAVEDIPVRNKGRS</sequence>
<evidence type="ECO:0000313" key="2">
    <source>
        <dbReference type="Proteomes" id="UP001265746"/>
    </source>
</evidence>
<protein>
    <submittedName>
        <fullName evidence="1">Uncharacterized protein</fullName>
    </submittedName>
</protein>
<dbReference type="EMBL" id="JAUJFL010000003">
    <property type="protein sequence ID" value="KAK2608197.1"/>
    <property type="molecule type" value="Genomic_DNA"/>
</dbReference>
<reference evidence="1" key="1">
    <citation type="submission" date="2023-06" db="EMBL/GenBank/DDBJ databases">
        <authorList>
            <person name="Noh H."/>
        </authorList>
    </citation>
    <scope>NUCLEOTIDE SEQUENCE</scope>
    <source>
        <strain evidence="1">DUCC20226</strain>
    </source>
</reference>
<dbReference type="Proteomes" id="UP001265746">
    <property type="component" value="Unassembled WGS sequence"/>
</dbReference>
<dbReference type="AlphaFoldDB" id="A0AAD9W634"/>
<accession>A0AAD9W634</accession>
<proteinExistence type="predicted"/>
<organism evidence="1 2">
    <name type="scientific">Phomopsis amygdali</name>
    <name type="common">Fusicoccum amygdali</name>
    <dbReference type="NCBI Taxonomy" id="1214568"/>
    <lineage>
        <taxon>Eukaryota</taxon>
        <taxon>Fungi</taxon>
        <taxon>Dikarya</taxon>
        <taxon>Ascomycota</taxon>
        <taxon>Pezizomycotina</taxon>
        <taxon>Sordariomycetes</taxon>
        <taxon>Sordariomycetidae</taxon>
        <taxon>Diaporthales</taxon>
        <taxon>Diaporthaceae</taxon>
        <taxon>Diaporthe</taxon>
    </lineage>
</organism>